<dbReference type="EMBL" id="BPVZ01000063">
    <property type="protein sequence ID" value="GKV23583.1"/>
    <property type="molecule type" value="Genomic_DNA"/>
</dbReference>
<evidence type="ECO:0000259" key="9">
    <source>
        <dbReference type="SMART" id="SM00220"/>
    </source>
</evidence>
<reference evidence="10 11" key="1">
    <citation type="journal article" date="2021" name="Commun. Biol.">
        <title>The genome of Shorea leprosula (Dipterocarpaceae) highlights the ecological relevance of drought in aseasonal tropical rainforests.</title>
        <authorList>
            <person name="Ng K.K.S."/>
            <person name="Kobayashi M.J."/>
            <person name="Fawcett J.A."/>
            <person name="Hatakeyama M."/>
            <person name="Paape T."/>
            <person name="Ng C.H."/>
            <person name="Ang C.C."/>
            <person name="Tnah L.H."/>
            <person name="Lee C.T."/>
            <person name="Nishiyama T."/>
            <person name="Sese J."/>
            <person name="O'Brien M.J."/>
            <person name="Copetti D."/>
            <person name="Mohd Noor M.I."/>
            <person name="Ong R.C."/>
            <person name="Putra M."/>
            <person name="Sireger I.Z."/>
            <person name="Indrioko S."/>
            <person name="Kosugi Y."/>
            <person name="Izuno A."/>
            <person name="Isagi Y."/>
            <person name="Lee S.L."/>
            <person name="Shimizu K.K."/>
        </authorList>
    </citation>
    <scope>NUCLEOTIDE SEQUENCE [LARGE SCALE GENOMIC DNA]</scope>
    <source>
        <strain evidence="10">214</strain>
    </source>
</reference>
<keyword evidence="2" id="KW-0418">Kinase</keyword>
<evidence type="ECO:0000256" key="3">
    <source>
        <dbReference type="ARBA" id="ARBA00022692"/>
    </source>
</evidence>
<evidence type="ECO:0000256" key="8">
    <source>
        <dbReference type="SAM" id="Phobius"/>
    </source>
</evidence>
<dbReference type="InterPro" id="IPR045874">
    <property type="entry name" value="LRK10/LRL21-25-like"/>
</dbReference>
<feature type="domain" description="Protein kinase" evidence="9">
    <location>
        <begin position="130"/>
        <end position="286"/>
    </location>
</feature>
<evidence type="ECO:0000256" key="2">
    <source>
        <dbReference type="ARBA" id="ARBA00022527"/>
    </source>
</evidence>
<dbReference type="AlphaFoldDB" id="A0AAV5KG48"/>
<keyword evidence="11" id="KW-1185">Reference proteome</keyword>
<keyword evidence="4" id="KW-0732">Signal</keyword>
<comment type="subcellular location">
    <subcellularLocation>
        <location evidence="1">Membrane</location>
        <topology evidence="1">Single-pass type I membrane protein</topology>
    </subcellularLocation>
</comment>
<dbReference type="InterPro" id="IPR011009">
    <property type="entry name" value="Kinase-like_dom_sf"/>
</dbReference>
<name>A0AAV5KG48_9ROSI</name>
<keyword evidence="7" id="KW-0325">Glycoprotein</keyword>
<keyword evidence="2" id="KW-0723">Serine/threonine-protein kinase</keyword>
<dbReference type="Pfam" id="PF00069">
    <property type="entry name" value="Pkinase"/>
    <property type="match status" value="1"/>
</dbReference>
<dbReference type="Proteomes" id="UP001054252">
    <property type="component" value="Unassembled WGS sequence"/>
</dbReference>
<dbReference type="InterPro" id="IPR000719">
    <property type="entry name" value="Prot_kinase_dom"/>
</dbReference>
<gene>
    <name evidence="10" type="ORF">SLEP1_g33292</name>
</gene>
<dbReference type="SUPFAM" id="SSF56112">
    <property type="entry name" value="Protein kinase-like (PK-like)"/>
    <property type="match status" value="1"/>
</dbReference>
<evidence type="ECO:0000256" key="7">
    <source>
        <dbReference type="ARBA" id="ARBA00023180"/>
    </source>
</evidence>
<keyword evidence="2" id="KW-0808">Transferase</keyword>
<dbReference type="SMART" id="SM00220">
    <property type="entry name" value="S_TKc"/>
    <property type="match status" value="1"/>
</dbReference>
<proteinExistence type="predicted"/>
<comment type="caution">
    <text evidence="10">The sequence shown here is derived from an EMBL/GenBank/DDBJ whole genome shotgun (WGS) entry which is preliminary data.</text>
</comment>
<dbReference type="GO" id="GO:0016020">
    <property type="term" value="C:membrane"/>
    <property type="evidence" value="ECO:0007669"/>
    <property type="project" value="UniProtKB-SubCell"/>
</dbReference>
<dbReference type="GO" id="GO:0005524">
    <property type="term" value="F:ATP binding"/>
    <property type="evidence" value="ECO:0007669"/>
    <property type="project" value="InterPro"/>
</dbReference>
<accession>A0AAV5KG48</accession>
<evidence type="ECO:0000256" key="4">
    <source>
        <dbReference type="ARBA" id="ARBA00022729"/>
    </source>
</evidence>
<evidence type="ECO:0000313" key="10">
    <source>
        <dbReference type="EMBL" id="GKV23583.1"/>
    </source>
</evidence>
<dbReference type="PANTHER" id="PTHR27009">
    <property type="entry name" value="RUST RESISTANCE KINASE LR10-RELATED"/>
    <property type="match status" value="1"/>
</dbReference>
<sequence>MTLVRLDLWHNICPPPDKDLTFPNSTLNFILFDYCFPWVQNLSLFYDCPKPTAPTAANVFISNRSDGSLMYNYYAKDLHQEGLRPQFEGWKFSLGLGIGAVGVIFTLIIFCFFKIMLATYKAMTPGREPIQSKHKLGREGYCNVYKGKLKDGHLVAVKVLHPSTCKGNAEDFINEVLVAAGYLMLTLFGLAKLCPRKESVVSLLETRGTTGYIAPEVHSRNFGGVSRKSDVYSYGMMVLEMVGGRNNSNVIVDNSRDIYYPHWDFKFCSKANPSQRPLMNKVLLMFGSSLERLKMPPKPFFYSPTSPLEPSLQCHDKQCIYLVITMYMHFNISPTSESSIVLSSTQEEFLLLPKRVSSN</sequence>
<organism evidence="10 11">
    <name type="scientific">Rubroshorea leprosula</name>
    <dbReference type="NCBI Taxonomy" id="152421"/>
    <lineage>
        <taxon>Eukaryota</taxon>
        <taxon>Viridiplantae</taxon>
        <taxon>Streptophyta</taxon>
        <taxon>Embryophyta</taxon>
        <taxon>Tracheophyta</taxon>
        <taxon>Spermatophyta</taxon>
        <taxon>Magnoliopsida</taxon>
        <taxon>eudicotyledons</taxon>
        <taxon>Gunneridae</taxon>
        <taxon>Pentapetalae</taxon>
        <taxon>rosids</taxon>
        <taxon>malvids</taxon>
        <taxon>Malvales</taxon>
        <taxon>Dipterocarpaceae</taxon>
        <taxon>Rubroshorea</taxon>
    </lineage>
</organism>
<dbReference type="GO" id="GO:0004674">
    <property type="term" value="F:protein serine/threonine kinase activity"/>
    <property type="evidence" value="ECO:0007669"/>
    <property type="project" value="UniProtKB-KW"/>
</dbReference>
<protein>
    <recommendedName>
        <fullName evidence="9">Protein kinase domain-containing protein</fullName>
    </recommendedName>
</protein>
<evidence type="ECO:0000256" key="5">
    <source>
        <dbReference type="ARBA" id="ARBA00022989"/>
    </source>
</evidence>
<evidence type="ECO:0000256" key="6">
    <source>
        <dbReference type="ARBA" id="ARBA00023136"/>
    </source>
</evidence>
<keyword evidence="5 8" id="KW-1133">Transmembrane helix</keyword>
<evidence type="ECO:0000313" key="11">
    <source>
        <dbReference type="Proteomes" id="UP001054252"/>
    </source>
</evidence>
<keyword evidence="6 8" id="KW-0472">Membrane</keyword>
<dbReference type="Gene3D" id="1.10.510.10">
    <property type="entry name" value="Transferase(Phosphotransferase) domain 1"/>
    <property type="match status" value="2"/>
</dbReference>
<evidence type="ECO:0000256" key="1">
    <source>
        <dbReference type="ARBA" id="ARBA00004479"/>
    </source>
</evidence>
<feature type="transmembrane region" description="Helical" evidence="8">
    <location>
        <begin position="92"/>
        <end position="113"/>
    </location>
</feature>
<keyword evidence="3 8" id="KW-0812">Transmembrane</keyword>